<protein>
    <recommendedName>
        <fullName evidence="3">RCC1-like domain-containing protein</fullName>
    </recommendedName>
</protein>
<organism evidence="4 5">
    <name type="scientific">Zingiber officinale</name>
    <name type="common">Ginger</name>
    <name type="synonym">Amomum zingiber</name>
    <dbReference type="NCBI Taxonomy" id="94328"/>
    <lineage>
        <taxon>Eukaryota</taxon>
        <taxon>Viridiplantae</taxon>
        <taxon>Streptophyta</taxon>
        <taxon>Embryophyta</taxon>
        <taxon>Tracheophyta</taxon>
        <taxon>Spermatophyta</taxon>
        <taxon>Magnoliopsida</taxon>
        <taxon>Liliopsida</taxon>
        <taxon>Zingiberales</taxon>
        <taxon>Zingiberaceae</taxon>
        <taxon>Zingiber</taxon>
    </lineage>
</organism>
<accession>A0A8J5L0T4</accession>
<dbReference type="SUPFAM" id="SSF50985">
    <property type="entry name" value="RCC1/BLIP-II"/>
    <property type="match status" value="2"/>
</dbReference>
<evidence type="ECO:0000313" key="5">
    <source>
        <dbReference type="Proteomes" id="UP000734854"/>
    </source>
</evidence>
<evidence type="ECO:0000256" key="2">
    <source>
        <dbReference type="PROSITE-ProRule" id="PRU00235"/>
    </source>
</evidence>
<evidence type="ECO:0000259" key="3">
    <source>
        <dbReference type="Pfam" id="PF25390"/>
    </source>
</evidence>
<feature type="repeat" description="RCC1" evidence="2">
    <location>
        <begin position="410"/>
        <end position="461"/>
    </location>
</feature>
<dbReference type="PANTHER" id="PTHR22870">
    <property type="entry name" value="REGULATOR OF CHROMOSOME CONDENSATION"/>
    <property type="match status" value="1"/>
</dbReference>
<dbReference type="Pfam" id="PF25390">
    <property type="entry name" value="WD40_RLD"/>
    <property type="match status" value="1"/>
</dbReference>
<dbReference type="EMBL" id="JACMSC010000012">
    <property type="protein sequence ID" value="KAG6497201.1"/>
    <property type="molecule type" value="Genomic_DNA"/>
</dbReference>
<dbReference type="Gene3D" id="2.130.10.30">
    <property type="entry name" value="Regulator of chromosome condensation 1/beta-lactamase-inhibitor protein II"/>
    <property type="match status" value="2"/>
</dbReference>
<keyword evidence="1" id="KW-0677">Repeat</keyword>
<keyword evidence="5" id="KW-1185">Reference proteome</keyword>
<feature type="repeat" description="RCC1" evidence="2">
    <location>
        <begin position="181"/>
        <end position="234"/>
    </location>
</feature>
<dbReference type="InterPro" id="IPR051210">
    <property type="entry name" value="Ub_ligase/GEF_domain"/>
</dbReference>
<feature type="repeat" description="RCC1" evidence="2">
    <location>
        <begin position="296"/>
        <end position="345"/>
    </location>
</feature>
<feature type="repeat" description="RCC1" evidence="2">
    <location>
        <begin position="87"/>
        <end position="138"/>
    </location>
</feature>
<evidence type="ECO:0000313" key="4">
    <source>
        <dbReference type="EMBL" id="KAG6497201.1"/>
    </source>
</evidence>
<feature type="repeat" description="RCC1" evidence="2">
    <location>
        <begin position="35"/>
        <end position="86"/>
    </location>
</feature>
<name>A0A8J5L0T4_ZINOF</name>
<comment type="caution">
    <text evidence="4">The sequence shown here is derived from an EMBL/GenBank/DDBJ whole genome shotgun (WGS) entry which is preliminary data.</text>
</comment>
<dbReference type="Proteomes" id="UP000734854">
    <property type="component" value="Unassembled WGS sequence"/>
</dbReference>
<feature type="repeat" description="RCC1" evidence="2">
    <location>
        <begin position="346"/>
        <end position="398"/>
    </location>
</feature>
<dbReference type="PROSITE" id="PS00626">
    <property type="entry name" value="RCC1_2"/>
    <property type="match status" value="1"/>
</dbReference>
<dbReference type="InterPro" id="IPR000408">
    <property type="entry name" value="Reg_chr_condens"/>
</dbReference>
<sequence length="463" mass="48937">MASAPWKRALLRVRLARLSPCLGLSRRLSGEAPRRFAALWGNGDFGRLGLGGLGSRFKPTVCPFFDSDPPVSIACGGAHTLFLTESGRVYASGLNNFGQLGRSSITNYVSEPIQVAGLPENIKQISAGYNHSAIVTGERLIYAASSISLTNYLLWSVSAEVQDSASNVNSLFFENVLSADGELLAWGDNSSGQLGLGKSAKRMVCSPTRVDCLAGIYIKMVALGSEHSVSLTDVGEALSWGASGSGRLGHDYKSGIFGFSISSSEHTPRLIKKLEGIKIKSIAAGMLHSACIDEKGTVFVFGARTTNKLGFGAGKNLRTPTVVQELPISEEVACGGYHTCVLTNGGELYTWGSNENGCLGLGCTEMIRTPENVKSPSLKSPISKVACGWKHTAVVSDGKIFTWGWGGANGTFFEEGHSSAGQLGHGDDLDCIVPKMVNFGSQVKALDVSCGFNHTGAILEHTC</sequence>
<dbReference type="InterPro" id="IPR009091">
    <property type="entry name" value="RCC1/BLIP-II"/>
</dbReference>
<proteinExistence type="predicted"/>
<dbReference type="PANTHER" id="PTHR22870:SF395">
    <property type="entry name" value="UVB-RESISTANCE PROTEIN UVR8-RELATED"/>
    <property type="match status" value="1"/>
</dbReference>
<dbReference type="Pfam" id="PF00415">
    <property type="entry name" value="RCC1"/>
    <property type="match status" value="2"/>
</dbReference>
<feature type="repeat" description="RCC1" evidence="2">
    <location>
        <begin position="235"/>
        <end position="295"/>
    </location>
</feature>
<reference evidence="4 5" key="1">
    <citation type="submission" date="2020-08" db="EMBL/GenBank/DDBJ databases">
        <title>Plant Genome Project.</title>
        <authorList>
            <person name="Zhang R.-G."/>
        </authorList>
    </citation>
    <scope>NUCLEOTIDE SEQUENCE [LARGE SCALE GENOMIC DNA]</scope>
    <source>
        <tissue evidence="4">Rhizome</tissue>
    </source>
</reference>
<dbReference type="InterPro" id="IPR058923">
    <property type="entry name" value="RCC1-like_dom"/>
</dbReference>
<evidence type="ECO:0000256" key="1">
    <source>
        <dbReference type="ARBA" id="ARBA00022737"/>
    </source>
</evidence>
<dbReference type="AlphaFoldDB" id="A0A8J5L0T4"/>
<feature type="domain" description="RCC1-like" evidence="3">
    <location>
        <begin position="176"/>
        <end position="455"/>
    </location>
</feature>
<gene>
    <name evidence="4" type="ORF">ZIOFF_045091</name>
</gene>
<dbReference type="PRINTS" id="PR00633">
    <property type="entry name" value="RCCNDNSATION"/>
</dbReference>
<dbReference type="PROSITE" id="PS50012">
    <property type="entry name" value="RCC1_3"/>
    <property type="match status" value="7"/>
</dbReference>